<accession>A0A917D7K5</accession>
<gene>
    <name evidence="4" type="ORF">GCM10010912_65170</name>
</gene>
<evidence type="ECO:0000256" key="2">
    <source>
        <dbReference type="ARBA" id="ARBA00023163"/>
    </source>
</evidence>
<dbReference type="InterPro" id="IPR009594">
    <property type="entry name" value="Tscrpt_reg_HTH_AraC_N"/>
</dbReference>
<evidence type="ECO:0000313" key="4">
    <source>
        <dbReference type="EMBL" id="GGG11679.1"/>
    </source>
</evidence>
<keyword evidence="2" id="KW-0804">Transcription</keyword>
<organism evidence="4 5">
    <name type="scientific">Paenibacillus albidus</name>
    <dbReference type="NCBI Taxonomy" id="2041023"/>
    <lineage>
        <taxon>Bacteria</taxon>
        <taxon>Bacillati</taxon>
        <taxon>Bacillota</taxon>
        <taxon>Bacilli</taxon>
        <taxon>Bacillales</taxon>
        <taxon>Paenibacillaceae</taxon>
        <taxon>Paenibacillus</taxon>
    </lineage>
</organism>
<dbReference type="Pfam" id="PF12833">
    <property type="entry name" value="HTH_18"/>
    <property type="match status" value="1"/>
</dbReference>
<dbReference type="Gene3D" id="1.10.10.60">
    <property type="entry name" value="Homeodomain-like"/>
    <property type="match status" value="2"/>
</dbReference>
<dbReference type="PANTHER" id="PTHR43436:SF1">
    <property type="entry name" value="TRANSCRIPTIONAL REGULATORY PROTEIN"/>
    <property type="match status" value="1"/>
</dbReference>
<dbReference type="InterPro" id="IPR018060">
    <property type="entry name" value="HTH_AraC"/>
</dbReference>
<dbReference type="GO" id="GO:0003700">
    <property type="term" value="F:DNA-binding transcription factor activity"/>
    <property type="evidence" value="ECO:0007669"/>
    <property type="project" value="InterPro"/>
</dbReference>
<reference evidence="4" key="1">
    <citation type="journal article" date="2014" name="Int. J. Syst. Evol. Microbiol.">
        <title>Complete genome sequence of Corynebacterium casei LMG S-19264T (=DSM 44701T), isolated from a smear-ripened cheese.</title>
        <authorList>
            <consortium name="US DOE Joint Genome Institute (JGI-PGF)"/>
            <person name="Walter F."/>
            <person name="Albersmeier A."/>
            <person name="Kalinowski J."/>
            <person name="Ruckert C."/>
        </authorList>
    </citation>
    <scope>NUCLEOTIDE SEQUENCE</scope>
    <source>
        <strain evidence="4">CGMCC 1.16134</strain>
    </source>
</reference>
<evidence type="ECO:0000256" key="1">
    <source>
        <dbReference type="ARBA" id="ARBA00023015"/>
    </source>
</evidence>
<dbReference type="Pfam" id="PF06719">
    <property type="entry name" value="AraC_N"/>
    <property type="match status" value="1"/>
</dbReference>
<protein>
    <submittedName>
        <fullName evidence="4">Transcriptional regulator</fullName>
    </submittedName>
</protein>
<dbReference type="EMBL" id="BMKR01000054">
    <property type="protein sequence ID" value="GGG11679.1"/>
    <property type="molecule type" value="Genomic_DNA"/>
</dbReference>
<dbReference type="PROSITE" id="PS01124">
    <property type="entry name" value="HTH_ARAC_FAMILY_2"/>
    <property type="match status" value="1"/>
</dbReference>
<reference evidence="4" key="2">
    <citation type="submission" date="2020-09" db="EMBL/GenBank/DDBJ databases">
        <authorList>
            <person name="Sun Q."/>
            <person name="Zhou Y."/>
        </authorList>
    </citation>
    <scope>NUCLEOTIDE SEQUENCE</scope>
    <source>
        <strain evidence="4">CGMCC 1.16134</strain>
    </source>
</reference>
<dbReference type="PANTHER" id="PTHR43436">
    <property type="entry name" value="ARAC-FAMILY TRANSCRIPTIONAL REGULATOR"/>
    <property type="match status" value="1"/>
</dbReference>
<keyword evidence="5" id="KW-1185">Reference proteome</keyword>
<feature type="domain" description="HTH araC/xylS-type" evidence="3">
    <location>
        <begin position="199"/>
        <end position="297"/>
    </location>
</feature>
<sequence>MLESADIIIQKQVELAEILNRFSGTDGVHATAISSLYCIRNSNITEPIYRVHQPALCIIAQGAKEVMLAQESYLYGPSDYLVVSVDLPVSGQIIEASSEAPYLCLRLDFEPNQVIEVLEQSELKTAARGEAQRGLFISHTNASLLDAVIRLMRLLQTPEDIPALAPLVIREILYRILKGPQGDTLQQIALIGSSTYRIVEVIECIKRNYDQPLRIEELAELANMSSSSLHRHFKDVTAMSPLQYQKRLRLQEARRLLLSESTDAADVAFRVGYESPSQFSREYARMFGLPPIGDMKRLRMSPEPHLV</sequence>
<dbReference type="GO" id="GO:0043565">
    <property type="term" value="F:sequence-specific DNA binding"/>
    <property type="evidence" value="ECO:0007669"/>
    <property type="project" value="InterPro"/>
</dbReference>
<dbReference type="InterPro" id="IPR009057">
    <property type="entry name" value="Homeodomain-like_sf"/>
</dbReference>
<evidence type="ECO:0000313" key="5">
    <source>
        <dbReference type="Proteomes" id="UP000637643"/>
    </source>
</evidence>
<dbReference type="SMART" id="SM00342">
    <property type="entry name" value="HTH_ARAC"/>
    <property type="match status" value="1"/>
</dbReference>
<proteinExistence type="predicted"/>
<dbReference type="AlphaFoldDB" id="A0A917D7K5"/>
<dbReference type="RefSeq" id="WP_189032163.1">
    <property type="nucleotide sequence ID" value="NZ_BMKR01000054.1"/>
</dbReference>
<keyword evidence="1" id="KW-0805">Transcription regulation</keyword>
<name>A0A917D7K5_9BACL</name>
<comment type="caution">
    <text evidence="4">The sequence shown here is derived from an EMBL/GenBank/DDBJ whole genome shotgun (WGS) entry which is preliminary data.</text>
</comment>
<evidence type="ECO:0000259" key="3">
    <source>
        <dbReference type="PROSITE" id="PS01124"/>
    </source>
</evidence>
<dbReference type="SUPFAM" id="SSF46689">
    <property type="entry name" value="Homeodomain-like"/>
    <property type="match status" value="2"/>
</dbReference>
<dbReference type="Proteomes" id="UP000637643">
    <property type="component" value="Unassembled WGS sequence"/>
</dbReference>